<proteinExistence type="predicted"/>
<evidence type="ECO:0000313" key="1">
    <source>
        <dbReference type="EMBL" id="GHO42820.1"/>
    </source>
</evidence>
<dbReference type="InterPro" id="IPR017853">
    <property type="entry name" value="GH"/>
</dbReference>
<organism evidence="1 2">
    <name type="scientific">Ktedonospora formicarum</name>
    <dbReference type="NCBI Taxonomy" id="2778364"/>
    <lineage>
        <taxon>Bacteria</taxon>
        <taxon>Bacillati</taxon>
        <taxon>Chloroflexota</taxon>
        <taxon>Ktedonobacteria</taxon>
        <taxon>Ktedonobacterales</taxon>
        <taxon>Ktedonobacteraceae</taxon>
        <taxon>Ktedonospora</taxon>
    </lineage>
</organism>
<dbReference type="SUPFAM" id="SSF51445">
    <property type="entry name" value="(Trans)glycosidases"/>
    <property type="match status" value="1"/>
</dbReference>
<dbReference type="AlphaFoldDB" id="A0A8J3MPE0"/>
<gene>
    <name evidence="1" type="ORF">KSX_09830</name>
</gene>
<comment type="caution">
    <text evidence="1">The sequence shown here is derived from an EMBL/GenBank/DDBJ whole genome shotgun (WGS) entry which is preliminary data.</text>
</comment>
<accession>A0A8J3MPE0</accession>
<dbReference type="Proteomes" id="UP000612362">
    <property type="component" value="Unassembled WGS sequence"/>
</dbReference>
<evidence type="ECO:0000313" key="2">
    <source>
        <dbReference type="Proteomes" id="UP000612362"/>
    </source>
</evidence>
<keyword evidence="2" id="KW-1185">Reference proteome</keyword>
<dbReference type="EMBL" id="BNJF01000001">
    <property type="protein sequence ID" value="GHO42820.1"/>
    <property type="molecule type" value="Genomic_DNA"/>
</dbReference>
<name>A0A8J3MPE0_9CHLR</name>
<dbReference type="Gene3D" id="3.20.20.80">
    <property type="entry name" value="Glycosidases"/>
    <property type="match status" value="1"/>
</dbReference>
<reference evidence="1" key="1">
    <citation type="submission" date="2020-10" db="EMBL/GenBank/DDBJ databases">
        <title>Taxonomic study of unclassified bacteria belonging to the class Ktedonobacteria.</title>
        <authorList>
            <person name="Yabe S."/>
            <person name="Wang C.M."/>
            <person name="Zheng Y."/>
            <person name="Sakai Y."/>
            <person name="Cavaletti L."/>
            <person name="Monciardini P."/>
            <person name="Donadio S."/>
        </authorList>
    </citation>
    <scope>NUCLEOTIDE SEQUENCE</scope>
    <source>
        <strain evidence="1">SOSP1-1</strain>
    </source>
</reference>
<sequence length="164" mass="18547">MVPLLALATEALGGKRVLFEEFGYASSEKGDISEFQTLYRNDGTLQNQYFADDEAGGRYYREVLEKLARCGALGAFGWMFCDYHPSLWNKPPFDTCVHERFFGLTRYDGTVKPSGEAMRAFAERVATGDLPKRDIAPLTLDADAWYQDSRESFALLFREKSGKI</sequence>
<protein>
    <submittedName>
        <fullName evidence="1">Uncharacterized protein</fullName>
    </submittedName>
</protein>